<proteinExistence type="predicted"/>
<dbReference type="GO" id="GO:0046983">
    <property type="term" value="F:protein dimerization activity"/>
    <property type="evidence" value="ECO:0007669"/>
    <property type="project" value="InterPro"/>
</dbReference>
<dbReference type="PANTHER" id="PTHR24421:SF10">
    <property type="entry name" value="NITRATE_NITRITE SENSOR PROTEIN NARQ"/>
    <property type="match status" value="1"/>
</dbReference>
<evidence type="ECO:0000259" key="11">
    <source>
        <dbReference type="Pfam" id="PF07730"/>
    </source>
</evidence>
<accession>A0A3D8TPK8</accession>
<protein>
    <recommendedName>
        <fullName evidence="2">histidine kinase</fullName>
        <ecNumber evidence="2">2.7.13.3</ecNumber>
    </recommendedName>
</protein>
<reference evidence="13" key="1">
    <citation type="submission" date="2015-04" db="EMBL/GenBank/DDBJ databases">
        <authorList>
            <person name="Schardt J."/>
            <person name="Mueller-Herbst S."/>
            <person name="Scherer S."/>
            <person name="Huptas C."/>
        </authorList>
    </citation>
    <scope>NUCLEOTIDE SEQUENCE [LARGE SCALE GENOMIC DNA]</scope>
    <source>
        <strain evidence="13">Kiel-L1</strain>
    </source>
</reference>
<dbReference type="Pfam" id="PF07730">
    <property type="entry name" value="HisKA_3"/>
    <property type="match status" value="1"/>
</dbReference>
<keyword evidence="9" id="KW-0175">Coiled coil</keyword>
<evidence type="ECO:0000256" key="4">
    <source>
        <dbReference type="ARBA" id="ARBA00022679"/>
    </source>
</evidence>
<evidence type="ECO:0000313" key="12">
    <source>
        <dbReference type="EMBL" id="RDX00553.1"/>
    </source>
</evidence>
<evidence type="ECO:0000256" key="7">
    <source>
        <dbReference type="ARBA" id="ARBA00022840"/>
    </source>
</evidence>
<feature type="domain" description="Signal transduction histidine kinase subgroup 3 dimerisation and phosphoacceptor" evidence="11">
    <location>
        <begin position="183"/>
        <end position="249"/>
    </location>
</feature>
<name>A0A3D8TPK8_9LIST</name>
<keyword evidence="13" id="KW-1185">Reference proteome</keyword>
<dbReference type="EMBL" id="LARY01000002">
    <property type="protein sequence ID" value="RDX00553.1"/>
    <property type="molecule type" value="Genomic_DNA"/>
</dbReference>
<feature type="transmembrane region" description="Helical" evidence="10">
    <location>
        <begin position="118"/>
        <end position="138"/>
    </location>
</feature>
<dbReference type="EC" id="2.7.13.3" evidence="2"/>
<dbReference type="InterPro" id="IPR050482">
    <property type="entry name" value="Sensor_HK_TwoCompSys"/>
</dbReference>
<dbReference type="GO" id="GO:0016020">
    <property type="term" value="C:membrane"/>
    <property type="evidence" value="ECO:0007669"/>
    <property type="project" value="InterPro"/>
</dbReference>
<dbReference type="Gene3D" id="1.20.5.1930">
    <property type="match status" value="1"/>
</dbReference>
<keyword evidence="10" id="KW-0472">Membrane</keyword>
<keyword evidence="7" id="KW-0067">ATP-binding</keyword>
<keyword evidence="10" id="KW-1133">Transmembrane helix</keyword>
<keyword evidence="5" id="KW-0547">Nucleotide-binding</keyword>
<feature type="transmembrane region" description="Helical" evidence="10">
    <location>
        <begin position="59"/>
        <end position="88"/>
    </location>
</feature>
<dbReference type="RefSeq" id="WP_115752788.1">
    <property type="nucleotide sequence ID" value="NZ_LARY01000002.1"/>
</dbReference>
<dbReference type="CDD" id="cd16917">
    <property type="entry name" value="HATPase_UhpB-NarQ-NarX-like"/>
    <property type="match status" value="1"/>
</dbReference>
<feature type="transmembrane region" description="Helical" evidence="10">
    <location>
        <begin position="6"/>
        <end position="23"/>
    </location>
</feature>
<feature type="transmembrane region" description="Helical" evidence="10">
    <location>
        <begin position="30"/>
        <end position="47"/>
    </location>
</feature>
<dbReference type="Proteomes" id="UP000257055">
    <property type="component" value="Unassembled WGS sequence"/>
</dbReference>
<dbReference type="SUPFAM" id="SSF55874">
    <property type="entry name" value="ATPase domain of HSP90 chaperone/DNA topoisomerase II/histidine kinase"/>
    <property type="match status" value="1"/>
</dbReference>
<evidence type="ECO:0000256" key="1">
    <source>
        <dbReference type="ARBA" id="ARBA00000085"/>
    </source>
</evidence>
<evidence type="ECO:0000256" key="3">
    <source>
        <dbReference type="ARBA" id="ARBA00022553"/>
    </source>
</evidence>
<comment type="catalytic activity">
    <reaction evidence="1">
        <text>ATP + protein L-histidine = ADP + protein N-phospho-L-histidine.</text>
        <dbReference type="EC" id="2.7.13.3"/>
    </reaction>
</comment>
<evidence type="ECO:0000256" key="2">
    <source>
        <dbReference type="ARBA" id="ARBA00012438"/>
    </source>
</evidence>
<keyword evidence="10" id="KW-0812">Transmembrane</keyword>
<dbReference type="InterPro" id="IPR036890">
    <property type="entry name" value="HATPase_C_sf"/>
</dbReference>
<evidence type="ECO:0000256" key="10">
    <source>
        <dbReference type="SAM" id="Phobius"/>
    </source>
</evidence>
<keyword evidence="4" id="KW-0808">Transferase</keyword>
<dbReference type="AlphaFoldDB" id="A0A3D8TPK8"/>
<evidence type="ECO:0000256" key="8">
    <source>
        <dbReference type="ARBA" id="ARBA00023012"/>
    </source>
</evidence>
<dbReference type="PANTHER" id="PTHR24421">
    <property type="entry name" value="NITRATE/NITRITE SENSOR PROTEIN NARX-RELATED"/>
    <property type="match status" value="1"/>
</dbReference>
<dbReference type="GO" id="GO:0000155">
    <property type="term" value="F:phosphorelay sensor kinase activity"/>
    <property type="evidence" value="ECO:0007669"/>
    <property type="project" value="InterPro"/>
</dbReference>
<comment type="caution">
    <text evidence="12">The sequence shown here is derived from an EMBL/GenBank/DDBJ whole genome shotgun (WGS) entry which is preliminary data.</text>
</comment>
<evidence type="ECO:0000256" key="5">
    <source>
        <dbReference type="ARBA" id="ARBA00022741"/>
    </source>
</evidence>
<organism evidence="12 13">
    <name type="scientific">Listeria kieliensis</name>
    <dbReference type="NCBI Taxonomy" id="1621700"/>
    <lineage>
        <taxon>Bacteria</taxon>
        <taxon>Bacillati</taxon>
        <taxon>Bacillota</taxon>
        <taxon>Bacilli</taxon>
        <taxon>Bacillales</taxon>
        <taxon>Listeriaceae</taxon>
        <taxon>Listeria</taxon>
    </lineage>
</organism>
<gene>
    <name evidence="12" type="ORF">UR08_06020</name>
</gene>
<dbReference type="Gene3D" id="3.30.565.10">
    <property type="entry name" value="Histidine kinase-like ATPase, C-terminal domain"/>
    <property type="match status" value="1"/>
</dbReference>
<sequence length="373" mass="42883">MRSYKLIFDGFSGLAVLLLSFYLRVSSEEMALYLLFVLLYLTLLICIETCSRYELLFKLGLLVMLILSFSLDLIYYGLLFPSMIVTLLKSNQTNFSWKSLVFPSALGIWPLILERDDWFQLMYTFFLAGTIFIQFLVIKMTVFLDKKEQDAERMRIQVGKLRERLDQLEAQKMEDKYLIQLEERNALSHRIHDELGHSLSGGLIQLEAAKLVLQKDIQKAEELLTNDIQINQAGIESIKQTLKEMKPPQESLGVTRLKQELKQFETEYQIRSFFGARGVLEKISPAIWYCLQQNLTEGLTNILKHAKPTKVSVQLVVLNKFIRFEIQNDGKTPEQFTKSLGLVGMEERAAKLGGSVTFRAKNGFLVTTVIPIQ</sequence>
<keyword evidence="6" id="KW-0418">Kinase</keyword>
<dbReference type="GO" id="GO:0005524">
    <property type="term" value="F:ATP binding"/>
    <property type="evidence" value="ECO:0007669"/>
    <property type="project" value="UniProtKB-KW"/>
</dbReference>
<keyword evidence="8" id="KW-0902">Two-component regulatory system</keyword>
<evidence type="ECO:0000256" key="9">
    <source>
        <dbReference type="SAM" id="Coils"/>
    </source>
</evidence>
<keyword evidence="3" id="KW-0597">Phosphoprotein</keyword>
<feature type="coiled-coil region" evidence="9">
    <location>
        <begin position="144"/>
        <end position="171"/>
    </location>
</feature>
<dbReference type="InterPro" id="IPR011712">
    <property type="entry name" value="Sig_transdc_His_kin_sub3_dim/P"/>
</dbReference>
<evidence type="ECO:0000313" key="13">
    <source>
        <dbReference type="Proteomes" id="UP000257055"/>
    </source>
</evidence>
<evidence type="ECO:0000256" key="6">
    <source>
        <dbReference type="ARBA" id="ARBA00022777"/>
    </source>
</evidence>